<dbReference type="InterPro" id="IPR036950">
    <property type="entry name" value="PBP_transglycosylase"/>
</dbReference>
<keyword evidence="8" id="KW-0378">Hydrolase</keyword>
<keyword evidence="5" id="KW-0645">Protease</keyword>
<dbReference type="NCBIfam" id="TIGR02073">
    <property type="entry name" value="PBP_1c"/>
    <property type="match status" value="1"/>
</dbReference>
<evidence type="ECO:0000256" key="11">
    <source>
        <dbReference type="ARBA" id="ARBA00049902"/>
    </source>
</evidence>
<dbReference type="InterPro" id="IPR011815">
    <property type="entry name" value="PBP_1c"/>
</dbReference>
<evidence type="ECO:0000256" key="2">
    <source>
        <dbReference type="ARBA" id="ARBA00007090"/>
    </source>
</evidence>
<evidence type="ECO:0000256" key="6">
    <source>
        <dbReference type="ARBA" id="ARBA00022676"/>
    </source>
</evidence>
<dbReference type="InterPro" id="IPR001264">
    <property type="entry name" value="Glyco_trans_51"/>
</dbReference>
<evidence type="ECO:0000259" key="14">
    <source>
        <dbReference type="Pfam" id="PF00912"/>
    </source>
</evidence>
<sequence>MGKAGRLGRQVAVLALLAVAGLGIATAGLRAADDLSPLDLSRLDATGAVVTAADGRVLRLFPSEDGILRLPVRPQDLAEIDPGYRALLLAVEDKRFRRHDGVDPLAVARAALTALASGRVRSGASTITMQLARLLDPKPRTLAAKLEEMFRAWQLERRFGKDEILAMYLTLAPYGGRVEGVRAAALTWFGKEPRALTPGETGLLVALPQAPARLRPDRAPEAAAAARAAILARGTAAGVLAADVAARAALEPLPGAQRAIAVHAPHLARDLASRDAGQAGSGGWQRAPLATTLDADLQAQVEAILAARAPAFGAAAGIAALVVDNRSRRVLAYAGNADFLDEDRAGHVDMVTATRSPGSTLKPVIYAMAFDAGLAHPETYVRDAPASFGGYRPRNFASEYHGDITLREALQLSLNVPAVRLMERLGPPAFVSRLRRAGTALALPDDAAPGLAVALGGVGINLRDLTGLYAALADDGRVRPLRTVPGEGRPAADEAPLFGAPARWHVGRILADAGRPADRVAAGYASRGIAFKTGTSYGFRDAWAVGFDRDHTVGVWLGRADGTPLAGITGLSAAAPILFRIFDLLPAGAAPPGPVPPGTLVAGHADLPPPLQRLDGGAAQLAALRFDDGAPRITFPPDTAELDLRDLAGGLPLQAEGGTRPLRWLVDGRPLPSPTLSRQAMLSPDGPGFLDIAVVDAQGRRDGVALRLRRAGPDRAPASVLTPAAPRKEALRAVAPQASP</sequence>
<keyword evidence="6" id="KW-0328">Glycosyltransferase</keyword>
<feature type="domain" description="Penicillin-binding protein transpeptidase" evidence="13">
    <location>
        <begin position="319"/>
        <end position="517"/>
    </location>
</feature>
<dbReference type="EC" id="2.4.99.28" evidence="10"/>
<reference evidence="17" key="1">
    <citation type="journal article" date="2019" name="Int. J. Syst. Evol. Microbiol.">
        <title>The Global Catalogue of Microorganisms (GCM) 10K type strain sequencing project: providing services to taxonomists for standard genome sequencing and annotation.</title>
        <authorList>
            <consortium name="The Broad Institute Genomics Platform"/>
            <consortium name="The Broad Institute Genome Sequencing Center for Infectious Disease"/>
            <person name="Wu L."/>
            <person name="Ma J."/>
        </authorList>
    </citation>
    <scope>NUCLEOTIDE SEQUENCE [LARGE SCALE GENOMIC DNA]</scope>
    <source>
        <strain evidence="17">KCTC 42964</strain>
    </source>
</reference>
<dbReference type="InterPro" id="IPR023346">
    <property type="entry name" value="Lysozyme-like_dom_sf"/>
</dbReference>
<comment type="caution">
    <text evidence="16">The sequence shown here is derived from an EMBL/GenBank/DDBJ whole genome shotgun (WGS) entry which is preliminary data.</text>
</comment>
<evidence type="ECO:0000259" key="13">
    <source>
        <dbReference type="Pfam" id="PF00905"/>
    </source>
</evidence>
<dbReference type="SUPFAM" id="SSF56601">
    <property type="entry name" value="beta-lactamase/transpeptidase-like"/>
    <property type="match status" value="1"/>
</dbReference>
<comment type="pathway">
    <text evidence="1">Cell wall biogenesis; peptidoglycan biosynthesis.</text>
</comment>
<gene>
    <name evidence="16" type="primary">pbpC</name>
    <name evidence="16" type="ORF">ACFOGJ_28290</name>
</gene>
<comment type="similarity">
    <text evidence="2">In the C-terminal section; belongs to the transpeptidase family.</text>
</comment>
<dbReference type="InterPro" id="IPR009647">
    <property type="entry name" value="PBP_C"/>
</dbReference>
<feature type="region of interest" description="Disordered" evidence="12">
    <location>
        <begin position="714"/>
        <end position="740"/>
    </location>
</feature>
<keyword evidence="7" id="KW-0808">Transferase</keyword>
<keyword evidence="9" id="KW-0511">Multifunctional enzyme</keyword>
<dbReference type="Pfam" id="PF00905">
    <property type="entry name" value="Transpeptidase"/>
    <property type="match status" value="1"/>
</dbReference>
<keyword evidence="17" id="KW-1185">Reference proteome</keyword>
<proteinExistence type="inferred from homology"/>
<dbReference type="InterPro" id="IPR001460">
    <property type="entry name" value="PCN-bd_Tpept"/>
</dbReference>
<comment type="similarity">
    <text evidence="3">In the N-terminal section; belongs to the glycosyltransferase 51 family.</text>
</comment>
<dbReference type="InterPro" id="IPR012338">
    <property type="entry name" value="Beta-lactam/transpept-like"/>
</dbReference>
<dbReference type="Gene3D" id="1.10.3810.10">
    <property type="entry name" value="Biosynthetic peptidoglycan transglycosylase-like"/>
    <property type="match status" value="1"/>
</dbReference>
<evidence type="ECO:0000259" key="15">
    <source>
        <dbReference type="Pfam" id="PF06832"/>
    </source>
</evidence>
<evidence type="ECO:0000256" key="12">
    <source>
        <dbReference type="SAM" id="MobiDB-lite"/>
    </source>
</evidence>
<feature type="domain" description="Glycosyl transferase family 51" evidence="14">
    <location>
        <begin position="76"/>
        <end position="233"/>
    </location>
</feature>
<dbReference type="Gene3D" id="3.40.710.10">
    <property type="entry name" value="DD-peptidase/beta-lactamase superfamily"/>
    <property type="match status" value="1"/>
</dbReference>
<organism evidence="16 17">
    <name type="scientific">Marinibaculum pumilum</name>
    <dbReference type="NCBI Taxonomy" id="1766165"/>
    <lineage>
        <taxon>Bacteria</taxon>
        <taxon>Pseudomonadati</taxon>
        <taxon>Pseudomonadota</taxon>
        <taxon>Alphaproteobacteria</taxon>
        <taxon>Rhodospirillales</taxon>
        <taxon>Rhodospirillaceae</taxon>
        <taxon>Marinibaculum</taxon>
    </lineage>
</organism>
<evidence type="ECO:0000256" key="5">
    <source>
        <dbReference type="ARBA" id="ARBA00022670"/>
    </source>
</evidence>
<dbReference type="PANTHER" id="PTHR32282">
    <property type="entry name" value="BINDING PROTEIN TRANSPEPTIDASE, PUTATIVE-RELATED"/>
    <property type="match status" value="1"/>
</dbReference>
<evidence type="ECO:0000313" key="16">
    <source>
        <dbReference type="EMBL" id="MFC3231181.1"/>
    </source>
</evidence>
<dbReference type="InterPro" id="IPR050396">
    <property type="entry name" value="Glycosyltr_51/Transpeptidase"/>
</dbReference>
<dbReference type="RefSeq" id="WP_379906645.1">
    <property type="nucleotide sequence ID" value="NZ_JBHRTR010000054.1"/>
</dbReference>
<accession>A0ABV7L915</accession>
<feature type="domain" description="Penicillin-binding C-terminal" evidence="15">
    <location>
        <begin position="626"/>
        <end position="704"/>
    </location>
</feature>
<evidence type="ECO:0000256" key="7">
    <source>
        <dbReference type="ARBA" id="ARBA00022679"/>
    </source>
</evidence>
<evidence type="ECO:0000313" key="17">
    <source>
        <dbReference type="Proteomes" id="UP001595528"/>
    </source>
</evidence>
<protein>
    <recommendedName>
        <fullName evidence="10">peptidoglycan glycosyltransferase</fullName>
        <ecNumber evidence="10">2.4.99.28</ecNumber>
    </recommendedName>
</protein>
<evidence type="ECO:0000256" key="3">
    <source>
        <dbReference type="ARBA" id="ARBA00007739"/>
    </source>
</evidence>
<evidence type="ECO:0000256" key="4">
    <source>
        <dbReference type="ARBA" id="ARBA00022645"/>
    </source>
</evidence>
<comment type="catalytic activity">
    <reaction evidence="11">
        <text>[GlcNAc-(1-&gt;4)-Mur2Ac(oyl-L-Ala-gamma-D-Glu-L-Lys-D-Ala-D-Ala)](n)-di-trans,octa-cis-undecaprenyl diphosphate + beta-D-GlcNAc-(1-&gt;4)-Mur2Ac(oyl-L-Ala-gamma-D-Glu-L-Lys-D-Ala-D-Ala)-di-trans,octa-cis-undecaprenyl diphosphate = [GlcNAc-(1-&gt;4)-Mur2Ac(oyl-L-Ala-gamma-D-Glu-L-Lys-D-Ala-D-Ala)](n+1)-di-trans,octa-cis-undecaprenyl diphosphate + di-trans,octa-cis-undecaprenyl diphosphate + H(+)</text>
        <dbReference type="Rhea" id="RHEA:23708"/>
        <dbReference type="Rhea" id="RHEA-COMP:9602"/>
        <dbReference type="Rhea" id="RHEA-COMP:9603"/>
        <dbReference type="ChEBI" id="CHEBI:15378"/>
        <dbReference type="ChEBI" id="CHEBI:58405"/>
        <dbReference type="ChEBI" id="CHEBI:60033"/>
        <dbReference type="ChEBI" id="CHEBI:78435"/>
        <dbReference type="EC" id="2.4.99.28"/>
    </reaction>
</comment>
<evidence type="ECO:0000256" key="8">
    <source>
        <dbReference type="ARBA" id="ARBA00022801"/>
    </source>
</evidence>
<evidence type="ECO:0000256" key="1">
    <source>
        <dbReference type="ARBA" id="ARBA00004752"/>
    </source>
</evidence>
<name>A0ABV7L915_9PROT</name>
<dbReference type="PANTHER" id="PTHR32282:SF15">
    <property type="entry name" value="PENICILLIN-BINDING PROTEIN 1C"/>
    <property type="match status" value="1"/>
</dbReference>
<dbReference type="Pfam" id="PF06832">
    <property type="entry name" value="BiPBP_C"/>
    <property type="match status" value="1"/>
</dbReference>
<dbReference type="Pfam" id="PF00912">
    <property type="entry name" value="Transgly"/>
    <property type="match status" value="1"/>
</dbReference>
<evidence type="ECO:0000256" key="10">
    <source>
        <dbReference type="ARBA" id="ARBA00044770"/>
    </source>
</evidence>
<dbReference type="SUPFAM" id="SSF53955">
    <property type="entry name" value="Lysozyme-like"/>
    <property type="match status" value="1"/>
</dbReference>
<evidence type="ECO:0000256" key="9">
    <source>
        <dbReference type="ARBA" id="ARBA00023268"/>
    </source>
</evidence>
<keyword evidence="4" id="KW-0121">Carboxypeptidase</keyword>
<dbReference type="EMBL" id="JBHRTR010000054">
    <property type="protein sequence ID" value="MFC3231181.1"/>
    <property type="molecule type" value="Genomic_DNA"/>
</dbReference>
<dbReference type="Proteomes" id="UP001595528">
    <property type="component" value="Unassembled WGS sequence"/>
</dbReference>